<dbReference type="Pfam" id="PF13920">
    <property type="entry name" value="zf-C3HC4_3"/>
    <property type="match status" value="1"/>
</dbReference>
<dbReference type="Gene3D" id="3.30.40.10">
    <property type="entry name" value="Zinc/RING finger domain, C3HC4 (zinc finger)"/>
    <property type="match status" value="1"/>
</dbReference>
<dbReference type="PROSITE" id="PS50089">
    <property type="entry name" value="ZF_RING_2"/>
    <property type="match status" value="1"/>
</dbReference>
<dbReference type="Proteomes" id="UP000243686">
    <property type="component" value="Unassembled WGS sequence"/>
</dbReference>
<keyword evidence="6" id="KW-0175">Coiled coil</keyword>
<dbReference type="PANTHER" id="PTHR48051">
    <property type="match status" value="1"/>
</dbReference>
<sequence>SVNRDEVGHSVDGENVVGLYPRQGSFGAGEAAGVGGLVAKERPDDLFDLADCGLKEQIPSGTFSLAKVLLKTHLLLQNNALRNLESGGNLSDLQHLQVLDLSSNLLQRLPDKFHNLSSLQILNLSKNRLQSLPPSFVKLSSLHKLNLEDNAFKFVPSEIGALPQLVVLGLAGNPFSELPAQILKLTNLQQLTLPVEQMRFPPAGYNTSTSISESHAHVSHHKPQETGCSQVSPDFSIVNLASFLVSFEQKPHNQRLRAVEFERQLQEDQKDQMQLAFEANRTRQKVLGQLVEDEARLHAELTAVQRKRDQDRTKLVHTLLSAEDSADQLIQQLLSRNEAAKRQEAAADLDNLKMLVNRPDSSFELRRQEILDAMQTMLSVTDEAYRGYTAQRQVAQQRTLAGDVSADQKVVGLLADRHEKQKKLTSEIALEEEAQKAAFAKLQIKQDARAQRLQRDIVLIEQELCYLTKAEQDRKAKRTEVNQQCLNQRRADLVRLLAQLSKEQQTRQEELKARLKEMEQHRIDDQLDYWLIQYQRLLDNKPPELSNKLEPEVEDILRLAGGLDFASNFQYHRVTYTVLQRMTEDDLQRIGVYAAGVRRAILGAVADQIQASKLADIKLSSDHTVERISAPSAPPLIETVPSAPSRILARTENECCVCQDASCSVVFLQCGHVCTCSACANGVTVCPLCRCYISQRIELQS</sequence>
<dbReference type="InterPro" id="IPR001841">
    <property type="entry name" value="Znf_RING"/>
</dbReference>
<keyword evidence="3 5" id="KW-0863">Zinc-finger</keyword>
<keyword evidence="2" id="KW-0677">Repeat</keyword>
<dbReference type="PANTHER" id="PTHR48051:SF1">
    <property type="entry name" value="RAS SUPPRESSOR PROTEIN 1"/>
    <property type="match status" value="1"/>
</dbReference>
<feature type="coiled-coil region" evidence="6">
    <location>
        <begin position="483"/>
        <end position="521"/>
    </location>
</feature>
<accession>A0A1S8X3Q6</accession>
<dbReference type="InterPro" id="IPR013761">
    <property type="entry name" value="SAM/pointed_sf"/>
</dbReference>
<dbReference type="InterPro" id="IPR001611">
    <property type="entry name" value="Leu-rich_rpt"/>
</dbReference>
<gene>
    <name evidence="9" type="ORF">X801_02800</name>
</gene>
<name>A0A1S8X3Q6_OPIVI</name>
<dbReference type="PROSITE" id="PS50105">
    <property type="entry name" value="SAM_DOMAIN"/>
    <property type="match status" value="1"/>
</dbReference>
<keyword evidence="10" id="KW-1185">Reference proteome</keyword>
<organism evidence="9 10">
    <name type="scientific">Opisthorchis viverrini</name>
    <name type="common">Southeast Asian liver fluke</name>
    <dbReference type="NCBI Taxonomy" id="6198"/>
    <lineage>
        <taxon>Eukaryota</taxon>
        <taxon>Metazoa</taxon>
        <taxon>Spiralia</taxon>
        <taxon>Lophotrochozoa</taxon>
        <taxon>Platyhelminthes</taxon>
        <taxon>Trematoda</taxon>
        <taxon>Digenea</taxon>
        <taxon>Opisthorchiida</taxon>
        <taxon>Opisthorchiata</taxon>
        <taxon>Opisthorchiidae</taxon>
        <taxon>Opisthorchis</taxon>
    </lineage>
</organism>
<proteinExistence type="predicted"/>
<evidence type="ECO:0000259" key="7">
    <source>
        <dbReference type="PROSITE" id="PS50089"/>
    </source>
</evidence>
<dbReference type="SUPFAM" id="SSF57850">
    <property type="entry name" value="RING/U-box"/>
    <property type="match status" value="1"/>
</dbReference>
<keyword evidence="3 5" id="KW-0479">Metal-binding</keyword>
<dbReference type="InterPro" id="IPR050216">
    <property type="entry name" value="LRR_domain-containing"/>
</dbReference>
<evidence type="ECO:0000256" key="3">
    <source>
        <dbReference type="ARBA" id="ARBA00022771"/>
    </source>
</evidence>
<feature type="non-terminal residue" evidence="9">
    <location>
        <position position="701"/>
    </location>
</feature>
<dbReference type="Pfam" id="PF13855">
    <property type="entry name" value="LRR_8"/>
    <property type="match status" value="1"/>
</dbReference>
<protein>
    <submittedName>
        <fullName evidence="9">Leucine Rich repeat-containing domain protein</fullName>
    </submittedName>
</protein>
<dbReference type="Pfam" id="PF00560">
    <property type="entry name" value="LRR_1"/>
    <property type="match status" value="1"/>
</dbReference>
<feature type="domain" description="RING-type" evidence="7">
    <location>
        <begin position="655"/>
        <end position="690"/>
    </location>
</feature>
<keyword evidence="1" id="KW-0433">Leucine-rich repeat</keyword>
<keyword evidence="4" id="KW-0862">Zinc</keyword>
<dbReference type="SUPFAM" id="SSF52058">
    <property type="entry name" value="L domain-like"/>
    <property type="match status" value="1"/>
</dbReference>
<dbReference type="SUPFAM" id="SSF47769">
    <property type="entry name" value="SAM/Pointed domain"/>
    <property type="match status" value="1"/>
</dbReference>
<dbReference type="Pfam" id="PF07647">
    <property type="entry name" value="SAM_2"/>
    <property type="match status" value="1"/>
</dbReference>
<evidence type="ECO:0000313" key="10">
    <source>
        <dbReference type="Proteomes" id="UP000243686"/>
    </source>
</evidence>
<dbReference type="PROSITE" id="PS51450">
    <property type="entry name" value="LRR"/>
    <property type="match status" value="2"/>
</dbReference>
<evidence type="ECO:0000256" key="1">
    <source>
        <dbReference type="ARBA" id="ARBA00022614"/>
    </source>
</evidence>
<evidence type="ECO:0000256" key="2">
    <source>
        <dbReference type="ARBA" id="ARBA00022737"/>
    </source>
</evidence>
<dbReference type="EMBL" id="KV892186">
    <property type="protein sequence ID" value="OON21306.1"/>
    <property type="molecule type" value="Genomic_DNA"/>
</dbReference>
<dbReference type="InterPro" id="IPR003591">
    <property type="entry name" value="Leu-rich_rpt_typical-subtyp"/>
</dbReference>
<dbReference type="GO" id="GO:0005737">
    <property type="term" value="C:cytoplasm"/>
    <property type="evidence" value="ECO:0007669"/>
    <property type="project" value="TreeGrafter"/>
</dbReference>
<dbReference type="SMART" id="SM00369">
    <property type="entry name" value="LRR_TYP"/>
    <property type="match status" value="4"/>
</dbReference>
<feature type="domain" description="SAM" evidence="8">
    <location>
        <begin position="552"/>
        <end position="611"/>
    </location>
</feature>
<evidence type="ECO:0000259" key="8">
    <source>
        <dbReference type="PROSITE" id="PS50105"/>
    </source>
</evidence>
<dbReference type="Gene3D" id="1.10.150.50">
    <property type="entry name" value="Transcription Factor, Ets-1"/>
    <property type="match status" value="1"/>
</dbReference>
<evidence type="ECO:0000313" key="9">
    <source>
        <dbReference type="EMBL" id="OON21306.1"/>
    </source>
</evidence>
<reference evidence="9 10" key="1">
    <citation type="submission" date="2015-03" db="EMBL/GenBank/DDBJ databases">
        <title>Draft genome of the nematode, Opisthorchis viverrini.</title>
        <authorList>
            <person name="Mitreva M."/>
        </authorList>
    </citation>
    <scope>NUCLEOTIDE SEQUENCE [LARGE SCALE GENOMIC DNA]</scope>
    <source>
        <strain evidence="9">Khon Kaen</strain>
    </source>
</reference>
<dbReference type="InterPro" id="IPR001660">
    <property type="entry name" value="SAM"/>
</dbReference>
<dbReference type="PRINTS" id="PR00019">
    <property type="entry name" value="LEURICHRPT"/>
</dbReference>
<evidence type="ECO:0000256" key="5">
    <source>
        <dbReference type="PROSITE-ProRule" id="PRU00175"/>
    </source>
</evidence>
<dbReference type="GO" id="GO:0008270">
    <property type="term" value="F:zinc ion binding"/>
    <property type="evidence" value="ECO:0007669"/>
    <property type="project" value="UniProtKB-KW"/>
</dbReference>
<dbReference type="AlphaFoldDB" id="A0A1S8X3Q6"/>
<dbReference type="CDD" id="cd16515">
    <property type="entry name" value="RING-HC_LRSAM1"/>
    <property type="match status" value="1"/>
</dbReference>
<evidence type="ECO:0000256" key="6">
    <source>
        <dbReference type="SAM" id="Coils"/>
    </source>
</evidence>
<dbReference type="InterPro" id="IPR013083">
    <property type="entry name" value="Znf_RING/FYVE/PHD"/>
</dbReference>
<evidence type="ECO:0000256" key="4">
    <source>
        <dbReference type="ARBA" id="ARBA00022833"/>
    </source>
</evidence>
<feature type="non-terminal residue" evidence="9">
    <location>
        <position position="1"/>
    </location>
</feature>
<dbReference type="Gene3D" id="3.80.10.10">
    <property type="entry name" value="Ribonuclease Inhibitor"/>
    <property type="match status" value="1"/>
</dbReference>
<dbReference type="InterPro" id="IPR032675">
    <property type="entry name" value="LRR_dom_sf"/>
</dbReference>